<dbReference type="InterPro" id="IPR038765">
    <property type="entry name" value="Papain-like_cys_pep_sf"/>
</dbReference>
<sequence>MHFYYLSGELSGEWTLWTKLHGKTYTSFEIEELRFKIFEENRIKIQKHNAEAQNGLHTYSLEMNQYGDLLQSEFLQGYTGLAKGSYSGDNTVILDNSAPVPSYVNWTKNGAVTAVKDQKIVDHVGLFRLLALEQQLVDCSSDFRNEGCNGGWMDNAFKYLIANKGIATEDTYPYTATDGVCVYNKTMAAGRISSFKDVKHGSEDQLKLAVAQIGPISVAIDASSGDFQFYKKGVYVDEECSSKYLDHGVLAVGYGTDKGTGLDYWLVKNSWSASWGDQGYIKMARNHKNMCGIASLASYPVI</sequence>
<dbReference type="CDD" id="cd02248">
    <property type="entry name" value="Peptidase_C1A"/>
    <property type="match status" value="1"/>
</dbReference>
<dbReference type="InterPro" id="IPR000668">
    <property type="entry name" value="Peptidase_C1A_C"/>
</dbReference>
<evidence type="ECO:0000256" key="1">
    <source>
        <dbReference type="ARBA" id="ARBA00008455"/>
    </source>
</evidence>
<dbReference type="Pfam" id="PF08246">
    <property type="entry name" value="Inhibitor_I29"/>
    <property type="match status" value="1"/>
</dbReference>
<name>A0A7R8CG14_LEPSM</name>
<protein>
    <submittedName>
        <fullName evidence="5">CTSL</fullName>
        <ecNumber evidence="5">3.4.22.15</ecNumber>
    </submittedName>
</protein>
<comment type="similarity">
    <text evidence="1">Belongs to the peptidase C1 family.</text>
</comment>
<dbReference type="Gene3D" id="3.90.70.10">
    <property type="entry name" value="Cysteine proteinases"/>
    <property type="match status" value="2"/>
</dbReference>
<dbReference type="GO" id="GO:0004197">
    <property type="term" value="F:cysteine-type endopeptidase activity"/>
    <property type="evidence" value="ECO:0007669"/>
    <property type="project" value="UniProtKB-EC"/>
</dbReference>
<dbReference type="OrthoDB" id="6479863at2759"/>
<dbReference type="FunFam" id="3.90.70.10:FF:000332">
    <property type="entry name" value="Cathepsin L1"/>
    <property type="match status" value="1"/>
</dbReference>
<dbReference type="GO" id="GO:0006508">
    <property type="term" value="P:proteolysis"/>
    <property type="evidence" value="ECO:0007669"/>
    <property type="project" value="InterPro"/>
</dbReference>
<evidence type="ECO:0000259" key="3">
    <source>
        <dbReference type="SMART" id="SM00645"/>
    </source>
</evidence>
<proteinExistence type="inferred from homology"/>
<dbReference type="InterPro" id="IPR013128">
    <property type="entry name" value="Peptidase_C1A"/>
</dbReference>
<gene>
    <name evidence="5" type="ORF">LSAA_2827</name>
</gene>
<evidence type="ECO:0000259" key="4">
    <source>
        <dbReference type="SMART" id="SM00848"/>
    </source>
</evidence>
<evidence type="ECO:0000256" key="2">
    <source>
        <dbReference type="ARBA" id="ARBA00023157"/>
    </source>
</evidence>
<keyword evidence="2" id="KW-1015">Disulfide bond</keyword>
<dbReference type="SUPFAM" id="SSF54001">
    <property type="entry name" value="Cysteine proteinases"/>
    <property type="match status" value="1"/>
</dbReference>
<dbReference type="InterPro" id="IPR025660">
    <property type="entry name" value="Pept_his_AS"/>
</dbReference>
<keyword evidence="5" id="KW-0378">Hydrolase</keyword>
<dbReference type="PROSITE" id="PS00639">
    <property type="entry name" value="THIOL_PROTEASE_HIS"/>
    <property type="match status" value="1"/>
</dbReference>
<dbReference type="AlphaFoldDB" id="A0A7R8CG14"/>
<feature type="domain" description="Cathepsin propeptide inhibitor" evidence="4">
    <location>
        <begin position="14"/>
        <end position="74"/>
    </location>
</feature>
<dbReference type="Pfam" id="PF00112">
    <property type="entry name" value="Peptidase_C1"/>
    <property type="match status" value="1"/>
</dbReference>
<dbReference type="SMART" id="SM00848">
    <property type="entry name" value="Inhibitor_I29"/>
    <property type="match status" value="1"/>
</dbReference>
<reference evidence="5" key="1">
    <citation type="submission" date="2021-02" db="EMBL/GenBank/DDBJ databases">
        <authorList>
            <person name="Bekaert M."/>
        </authorList>
    </citation>
    <scope>NUCLEOTIDE SEQUENCE</scope>
    <source>
        <strain evidence="5">IoA-00</strain>
    </source>
</reference>
<organism evidence="5 6">
    <name type="scientific">Lepeophtheirus salmonis</name>
    <name type="common">Salmon louse</name>
    <name type="synonym">Caligus salmonis</name>
    <dbReference type="NCBI Taxonomy" id="72036"/>
    <lineage>
        <taxon>Eukaryota</taxon>
        <taxon>Metazoa</taxon>
        <taxon>Ecdysozoa</taxon>
        <taxon>Arthropoda</taxon>
        <taxon>Crustacea</taxon>
        <taxon>Multicrustacea</taxon>
        <taxon>Hexanauplia</taxon>
        <taxon>Copepoda</taxon>
        <taxon>Siphonostomatoida</taxon>
        <taxon>Caligidae</taxon>
        <taxon>Lepeophtheirus</taxon>
    </lineage>
</organism>
<dbReference type="InterPro" id="IPR025661">
    <property type="entry name" value="Pept_asp_AS"/>
</dbReference>
<dbReference type="PROSITE" id="PS00640">
    <property type="entry name" value="THIOL_PROTEASE_ASN"/>
    <property type="match status" value="1"/>
</dbReference>
<dbReference type="InterPro" id="IPR013201">
    <property type="entry name" value="Prot_inhib_I29"/>
</dbReference>
<dbReference type="EMBL" id="HG994590">
    <property type="protein sequence ID" value="CAF2811652.1"/>
    <property type="molecule type" value="Genomic_DNA"/>
</dbReference>
<dbReference type="SMART" id="SM00645">
    <property type="entry name" value="Pept_C1"/>
    <property type="match status" value="1"/>
</dbReference>
<evidence type="ECO:0000313" key="5">
    <source>
        <dbReference type="EMBL" id="CAF2811652.1"/>
    </source>
</evidence>
<dbReference type="InterPro" id="IPR039417">
    <property type="entry name" value="Peptidase_C1A_papain-like"/>
</dbReference>
<keyword evidence="6" id="KW-1185">Reference proteome</keyword>
<dbReference type="PANTHER" id="PTHR12411">
    <property type="entry name" value="CYSTEINE PROTEASE FAMILY C1-RELATED"/>
    <property type="match status" value="1"/>
</dbReference>
<dbReference type="EC" id="3.4.22.15" evidence="5"/>
<evidence type="ECO:0000313" key="6">
    <source>
        <dbReference type="Proteomes" id="UP000675881"/>
    </source>
</evidence>
<accession>A0A7R8CG14</accession>
<dbReference type="Proteomes" id="UP000675881">
    <property type="component" value="Chromosome 11"/>
</dbReference>
<feature type="domain" description="Peptidase C1A papain C-terminal" evidence="3">
    <location>
        <begin position="100"/>
        <end position="301"/>
    </location>
</feature>